<accession>A0ABV2TFY0</accession>
<keyword evidence="5 7" id="KW-0408">Iron</keyword>
<name>A0ABV2TFY0_9RHOO</name>
<keyword evidence="7" id="KW-1003">Cell membrane</keyword>
<evidence type="ECO:0000313" key="10">
    <source>
        <dbReference type="Proteomes" id="UP001549691"/>
    </source>
</evidence>
<organism evidence="9 10">
    <name type="scientific">Uliginosibacterium flavum</name>
    <dbReference type="NCBI Taxonomy" id="1396831"/>
    <lineage>
        <taxon>Bacteria</taxon>
        <taxon>Pseudomonadati</taxon>
        <taxon>Pseudomonadota</taxon>
        <taxon>Betaproteobacteria</taxon>
        <taxon>Rhodocyclales</taxon>
        <taxon>Zoogloeaceae</taxon>
        <taxon>Uliginosibacterium</taxon>
    </lineage>
</organism>
<keyword evidence="4 7" id="KW-1133">Transmembrane helix</keyword>
<evidence type="ECO:0000256" key="3">
    <source>
        <dbReference type="ARBA" id="ARBA00022692"/>
    </source>
</evidence>
<keyword evidence="6 7" id="KW-0472">Membrane</keyword>
<keyword evidence="7" id="KW-0349">Heme</keyword>
<evidence type="ECO:0000256" key="5">
    <source>
        <dbReference type="ARBA" id="ARBA00023004"/>
    </source>
</evidence>
<comment type="cofactor">
    <cofactor evidence="7">
        <name>FMN</name>
        <dbReference type="ChEBI" id="CHEBI:58210"/>
    </cofactor>
    <text evidence="7">Binds 1 FMN per subunit.</text>
</comment>
<protein>
    <recommendedName>
        <fullName evidence="7">Protein-methionine-sulfoxide reductase heme-binding subunit MsrQ</fullName>
    </recommendedName>
    <alternativeName>
        <fullName evidence="7">Flavocytochrome MsrQ</fullName>
    </alternativeName>
</protein>
<keyword evidence="10" id="KW-1185">Reference proteome</keyword>
<keyword evidence="7" id="KW-0285">Flavoprotein</keyword>
<dbReference type="RefSeq" id="WP_354599284.1">
    <property type="nucleotide sequence ID" value="NZ_JBEWZI010000001.1"/>
</dbReference>
<sequence length="231" mass="26386">MTDWLRNPGRRGIAAFKFLLFVACLIPLALLGWGFYADELGANPIETITRDTGTWTLRFLLISLAITPLRKITGMNWLIRTRRMLGLYAFFYASLHFTTYLWLDQFFDWGGIAKDILKRPFITAGFAAFVLLIPLAATSFNAAIRALGGKRWQTLHRSVYAIAIIGVVHYWWLVKRDITQPLIYAAILALLLGLRAAWRENERRSQSQGSLTPKPIPERLSKKRVIPIVPR</sequence>
<feature type="domain" description="Ferric oxidoreductase" evidence="8">
    <location>
        <begin position="52"/>
        <end position="167"/>
    </location>
</feature>
<evidence type="ECO:0000256" key="7">
    <source>
        <dbReference type="HAMAP-Rule" id="MF_01207"/>
    </source>
</evidence>
<dbReference type="InterPro" id="IPR013130">
    <property type="entry name" value="Fe3_Rdtase_TM_dom"/>
</dbReference>
<feature type="transmembrane region" description="Helical" evidence="7">
    <location>
        <begin position="85"/>
        <end position="103"/>
    </location>
</feature>
<evidence type="ECO:0000256" key="1">
    <source>
        <dbReference type="ARBA" id="ARBA00004141"/>
    </source>
</evidence>
<evidence type="ECO:0000313" key="9">
    <source>
        <dbReference type="EMBL" id="MET7012826.1"/>
    </source>
</evidence>
<feature type="transmembrane region" description="Helical" evidence="7">
    <location>
        <begin position="55"/>
        <end position="73"/>
    </location>
</feature>
<feature type="transmembrane region" description="Helical" evidence="7">
    <location>
        <begin position="123"/>
        <end position="143"/>
    </location>
</feature>
<gene>
    <name evidence="7" type="primary">msrQ</name>
    <name evidence="9" type="ORF">ABXR19_01410</name>
</gene>
<comment type="similarity">
    <text evidence="7">Belongs to the MsrQ family.</text>
</comment>
<evidence type="ECO:0000256" key="6">
    <source>
        <dbReference type="ARBA" id="ARBA00023136"/>
    </source>
</evidence>
<keyword evidence="7" id="KW-0479">Metal-binding</keyword>
<comment type="caution">
    <text evidence="9">The sequence shown here is derived from an EMBL/GenBank/DDBJ whole genome shotgun (WGS) entry which is preliminary data.</text>
</comment>
<keyword evidence="2 7" id="KW-0813">Transport</keyword>
<comment type="subunit">
    <text evidence="7">Heterodimer of a catalytic subunit (MsrP) and a heme-binding subunit (MsrQ).</text>
</comment>
<evidence type="ECO:0000256" key="2">
    <source>
        <dbReference type="ARBA" id="ARBA00022448"/>
    </source>
</evidence>
<comment type="subcellular location">
    <subcellularLocation>
        <location evidence="7">Cell membrane</location>
        <topology evidence="7">Multi-pass membrane protein</topology>
    </subcellularLocation>
    <subcellularLocation>
        <location evidence="1">Membrane</location>
        <topology evidence="1">Multi-pass membrane protein</topology>
    </subcellularLocation>
</comment>
<proteinExistence type="inferred from homology"/>
<comment type="function">
    <text evidence="7">Part of the MsrPQ system that repairs oxidized periplasmic proteins containing methionine sulfoxide residues (Met-O), using respiratory chain electrons. Thus protects these proteins from oxidative-stress damage caused by reactive species of oxygen and chlorine generated by the host defense mechanisms. MsrPQ is essential for the maintenance of envelope integrity under bleach stress, rescuing a wide series of structurally unrelated periplasmic proteins from methionine oxidation. MsrQ provides electrons for reduction to the reductase catalytic subunit MsrP, using the quinone pool of the respiratory chain.</text>
</comment>
<dbReference type="PANTHER" id="PTHR36964">
    <property type="entry name" value="PROTEIN-METHIONINE-SULFOXIDE REDUCTASE HEME-BINDING SUBUNIT MSRQ"/>
    <property type="match status" value="1"/>
</dbReference>
<dbReference type="EMBL" id="JBEWZI010000001">
    <property type="protein sequence ID" value="MET7012826.1"/>
    <property type="molecule type" value="Genomic_DNA"/>
</dbReference>
<keyword evidence="7" id="KW-0288">FMN</keyword>
<feature type="transmembrane region" description="Helical" evidence="7">
    <location>
        <begin position="155"/>
        <end position="172"/>
    </location>
</feature>
<comment type="cofactor">
    <cofactor evidence="7">
        <name>heme b</name>
        <dbReference type="ChEBI" id="CHEBI:60344"/>
    </cofactor>
    <text evidence="7">Binds 1 heme b (iron(II)-protoporphyrin IX) group per subunit.</text>
</comment>
<feature type="transmembrane region" description="Helical" evidence="7">
    <location>
        <begin position="12"/>
        <end position="35"/>
    </location>
</feature>
<feature type="transmembrane region" description="Helical" evidence="7">
    <location>
        <begin position="178"/>
        <end position="198"/>
    </location>
</feature>
<evidence type="ECO:0000256" key="4">
    <source>
        <dbReference type="ARBA" id="ARBA00022989"/>
    </source>
</evidence>
<dbReference type="PANTHER" id="PTHR36964:SF1">
    <property type="entry name" value="PROTEIN-METHIONINE-SULFOXIDE REDUCTASE HEME-BINDING SUBUNIT MSRQ"/>
    <property type="match status" value="1"/>
</dbReference>
<keyword evidence="3 7" id="KW-0812">Transmembrane</keyword>
<reference evidence="9 10" key="1">
    <citation type="submission" date="2024-07" db="EMBL/GenBank/DDBJ databases">
        <title>Uliginosibacterium flavum JJ3220;KACC:17644.</title>
        <authorList>
            <person name="Kim M.K."/>
        </authorList>
    </citation>
    <scope>NUCLEOTIDE SEQUENCE [LARGE SCALE GENOMIC DNA]</scope>
    <source>
        <strain evidence="9 10">KACC:17644</strain>
    </source>
</reference>
<evidence type="ECO:0000259" key="8">
    <source>
        <dbReference type="Pfam" id="PF01794"/>
    </source>
</evidence>
<dbReference type="Proteomes" id="UP001549691">
    <property type="component" value="Unassembled WGS sequence"/>
</dbReference>
<dbReference type="InterPro" id="IPR022837">
    <property type="entry name" value="MsrQ-like"/>
</dbReference>
<keyword evidence="7" id="KW-0249">Electron transport</keyword>
<dbReference type="Pfam" id="PF01794">
    <property type="entry name" value="Ferric_reduct"/>
    <property type="match status" value="1"/>
</dbReference>
<dbReference type="HAMAP" id="MF_01207">
    <property type="entry name" value="MsrQ"/>
    <property type="match status" value="1"/>
</dbReference>